<evidence type="ECO:0000256" key="1">
    <source>
        <dbReference type="SAM" id="MobiDB-lite"/>
    </source>
</evidence>
<dbReference type="EMBL" id="CAJVQB010150584">
    <property type="protein sequence ID" value="CAG8855561.1"/>
    <property type="molecule type" value="Genomic_DNA"/>
</dbReference>
<reference evidence="2 3" key="1">
    <citation type="submission" date="2021-06" db="EMBL/GenBank/DDBJ databases">
        <authorList>
            <person name="Kallberg Y."/>
            <person name="Tangrot J."/>
            <person name="Rosling A."/>
        </authorList>
    </citation>
    <scope>NUCLEOTIDE SEQUENCE [LARGE SCALE GENOMIC DNA]</scope>
    <source>
        <strain evidence="2 3">120-4 pot B 10/14</strain>
    </source>
</reference>
<sequence>DTQTKQILVFVSEGALPRCKGDQRRIKAAKERKGKRPFSSSTG</sequence>
<name>A0ABN7XL83_GIGMA</name>
<evidence type="ECO:0000313" key="2">
    <source>
        <dbReference type="EMBL" id="CAG8855561.1"/>
    </source>
</evidence>
<feature type="non-terminal residue" evidence="2">
    <location>
        <position position="43"/>
    </location>
</feature>
<proteinExistence type="predicted"/>
<feature type="compositionally biased region" description="Basic and acidic residues" evidence="1">
    <location>
        <begin position="21"/>
        <end position="31"/>
    </location>
</feature>
<gene>
    <name evidence="2" type="ORF">GMARGA_LOCUS44382</name>
</gene>
<feature type="region of interest" description="Disordered" evidence="1">
    <location>
        <begin position="21"/>
        <end position="43"/>
    </location>
</feature>
<keyword evidence="3" id="KW-1185">Reference proteome</keyword>
<accession>A0ABN7XL83</accession>
<comment type="caution">
    <text evidence="2">The sequence shown here is derived from an EMBL/GenBank/DDBJ whole genome shotgun (WGS) entry which is preliminary data.</text>
</comment>
<feature type="non-terminal residue" evidence="2">
    <location>
        <position position="1"/>
    </location>
</feature>
<evidence type="ECO:0000313" key="3">
    <source>
        <dbReference type="Proteomes" id="UP000789901"/>
    </source>
</evidence>
<dbReference type="Proteomes" id="UP000789901">
    <property type="component" value="Unassembled WGS sequence"/>
</dbReference>
<protein>
    <submittedName>
        <fullName evidence="2">27641_t:CDS:1</fullName>
    </submittedName>
</protein>
<organism evidence="2 3">
    <name type="scientific">Gigaspora margarita</name>
    <dbReference type="NCBI Taxonomy" id="4874"/>
    <lineage>
        <taxon>Eukaryota</taxon>
        <taxon>Fungi</taxon>
        <taxon>Fungi incertae sedis</taxon>
        <taxon>Mucoromycota</taxon>
        <taxon>Glomeromycotina</taxon>
        <taxon>Glomeromycetes</taxon>
        <taxon>Diversisporales</taxon>
        <taxon>Gigasporaceae</taxon>
        <taxon>Gigaspora</taxon>
    </lineage>
</organism>